<comment type="caution">
    <text evidence="3">The sequence shown here is derived from an EMBL/GenBank/DDBJ whole genome shotgun (WGS) entry which is preliminary data.</text>
</comment>
<keyword evidence="1" id="KW-0808">Transferase</keyword>
<feature type="domain" description="Histidine kinase/HSP90-like ATPase" evidence="2">
    <location>
        <begin position="9"/>
        <end position="118"/>
    </location>
</feature>
<dbReference type="Proteomes" id="UP000561011">
    <property type="component" value="Unassembled WGS sequence"/>
</dbReference>
<dbReference type="InterPro" id="IPR003594">
    <property type="entry name" value="HATPase_dom"/>
</dbReference>
<evidence type="ECO:0000256" key="1">
    <source>
        <dbReference type="ARBA" id="ARBA00022527"/>
    </source>
</evidence>
<accession>A0A853EQS0</accession>
<name>A0A853EQS0_9MICO</name>
<dbReference type="GO" id="GO:0005524">
    <property type="term" value="F:ATP binding"/>
    <property type="evidence" value="ECO:0007669"/>
    <property type="project" value="UniProtKB-KW"/>
</dbReference>
<dbReference type="Pfam" id="PF13581">
    <property type="entry name" value="HATPase_c_2"/>
    <property type="match status" value="1"/>
</dbReference>
<dbReference type="EMBL" id="JACBYE010000008">
    <property type="protein sequence ID" value="NYS92916.1"/>
    <property type="molecule type" value="Genomic_DNA"/>
</dbReference>
<dbReference type="Gene3D" id="3.30.565.10">
    <property type="entry name" value="Histidine kinase-like ATPase, C-terminal domain"/>
    <property type="match status" value="1"/>
</dbReference>
<keyword evidence="4" id="KW-1185">Reference proteome</keyword>
<dbReference type="SUPFAM" id="SSF55874">
    <property type="entry name" value="ATPase domain of HSP90 chaperone/DNA topoisomerase II/histidine kinase"/>
    <property type="match status" value="1"/>
</dbReference>
<protein>
    <submittedName>
        <fullName evidence="3">ATP-binding protein</fullName>
    </submittedName>
</protein>
<dbReference type="PANTHER" id="PTHR35526">
    <property type="entry name" value="ANTI-SIGMA-F FACTOR RSBW-RELATED"/>
    <property type="match status" value="1"/>
</dbReference>
<dbReference type="AlphaFoldDB" id="A0A853EQS0"/>
<dbReference type="RefSeq" id="WP_179912689.1">
    <property type="nucleotide sequence ID" value="NZ_JACBYE010000008.1"/>
</dbReference>
<keyword evidence="3" id="KW-0067">ATP-binding</keyword>
<evidence type="ECO:0000259" key="2">
    <source>
        <dbReference type="Pfam" id="PF13581"/>
    </source>
</evidence>
<dbReference type="CDD" id="cd16936">
    <property type="entry name" value="HATPase_RsbW-like"/>
    <property type="match status" value="1"/>
</dbReference>
<sequence length="129" mass="13552">MRTWHLASTRDLAGLRADVSKILTGDHWSAPEQSVDGLVLIASELATNALRHGGGSATVHLSTDGPTCLLEVVDRAPGAPPQVAVDRDSGDGGFGLVLALGVAREMGWFRTETSKCVWTVHTAPVDAPQ</sequence>
<keyword evidence="3" id="KW-0547">Nucleotide-binding</keyword>
<keyword evidence="1" id="KW-0418">Kinase</keyword>
<keyword evidence="1" id="KW-0723">Serine/threonine-protein kinase</keyword>
<reference evidence="3 4" key="1">
    <citation type="submission" date="2020-07" db="EMBL/GenBank/DDBJ databases">
        <title>MOT database genomes.</title>
        <authorList>
            <person name="Joseph S."/>
            <person name="Aduse-Opoku J."/>
            <person name="Hashim A."/>
            <person name="Wade W."/>
            <person name="Curtis M."/>
        </authorList>
    </citation>
    <scope>NUCLEOTIDE SEQUENCE [LARGE SCALE GENOMIC DNA]</scope>
    <source>
        <strain evidence="3 4">DSM 100099</strain>
    </source>
</reference>
<proteinExistence type="predicted"/>
<dbReference type="InterPro" id="IPR036890">
    <property type="entry name" value="HATPase_C_sf"/>
</dbReference>
<dbReference type="InterPro" id="IPR050267">
    <property type="entry name" value="Anti-sigma-factor_SerPK"/>
</dbReference>
<dbReference type="GO" id="GO:0004674">
    <property type="term" value="F:protein serine/threonine kinase activity"/>
    <property type="evidence" value="ECO:0007669"/>
    <property type="project" value="UniProtKB-KW"/>
</dbReference>
<gene>
    <name evidence="3" type="ORF">HZZ10_05160</name>
</gene>
<evidence type="ECO:0000313" key="4">
    <source>
        <dbReference type="Proteomes" id="UP000561011"/>
    </source>
</evidence>
<dbReference type="PANTHER" id="PTHR35526:SF3">
    <property type="entry name" value="ANTI-SIGMA-F FACTOR RSBW"/>
    <property type="match status" value="1"/>
</dbReference>
<evidence type="ECO:0000313" key="3">
    <source>
        <dbReference type="EMBL" id="NYS92916.1"/>
    </source>
</evidence>
<organism evidence="3 4">
    <name type="scientific">Sanguibacter inulinus</name>
    <dbReference type="NCBI Taxonomy" id="60922"/>
    <lineage>
        <taxon>Bacteria</taxon>
        <taxon>Bacillati</taxon>
        <taxon>Actinomycetota</taxon>
        <taxon>Actinomycetes</taxon>
        <taxon>Micrococcales</taxon>
        <taxon>Sanguibacteraceae</taxon>
        <taxon>Sanguibacter</taxon>
    </lineage>
</organism>